<accession>A0A1I1T0F4</accession>
<dbReference type="AlphaFoldDB" id="A0A1I1T0F4"/>
<evidence type="ECO:0000256" key="1">
    <source>
        <dbReference type="ARBA" id="ARBA00004613"/>
    </source>
</evidence>
<evidence type="ECO:0000313" key="5">
    <source>
        <dbReference type="Proteomes" id="UP000199263"/>
    </source>
</evidence>
<feature type="non-terminal residue" evidence="4">
    <location>
        <position position="1"/>
    </location>
</feature>
<dbReference type="Proteomes" id="UP000199263">
    <property type="component" value="Unassembled WGS sequence"/>
</dbReference>
<organism evidence="4 5">
    <name type="scientific">Clostridium uliginosum</name>
    <dbReference type="NCBI Taxonomy" id="119641"/>
    <lineage>
        <taxon>Bacteria</taxon>
        <taxon>Bacillati</taxon>
        <taxon>Bacillota</taxon>
        <taxon>Clostridia</taxon>
        <taxon>Eubacteriales</taxon>
        <taxon>Clostridiaceae</taxon>
        <taxon>Clostridium</taxon>
    </lineage>
</organism>
<keyword evidence="2" id="KW-0964">Secreted</keyword>
<name>A0A1I1T0F4_9CLOT</name>
<evidence type="ECO:0000259" key="3">
    <source>
        <dbReference type="Pfam" id="PF14449"/>
    </source>
</evidence>
<dbReference type="OrthoDB" id="1747549at2"/>
<feature type="domain" description="Pre-toxin TG" evidence="3">
    <location>
        <begin position="1"/>
        <end position="63"/>
    </location>
</feature>
<dbReference type="InterPro" id="IPR032721">
    <property type="entry name" value="Toxin-deaminase"/>
</dbReference>
<dbReference type="RefSeq" id="WP_090094503.1">
    <property type="nucleotide sequence ID" value="NZ_FOMG01000061.1"/>
</dbReference>
<keyword evidence="5" id="KW-1185">Reference proteome</keyword>
<reference evidence="4 5" key="1">
    <citation type="submission" date="2016-10" db="EMBL/GenBank/DDBJ databases">
        <authorList>
            <person name="de Groot N.N."/>
        </authorList>
    </citation>
    <scope>NUCLEOTIDE SEQUENCE [LARGE SCALE GENOMIC DNA]</scope>
    <source>
        <strain evidence="4 5">DSM 12992</strain>
    </source>
</reference>
<dbReference type="GO" id="GO:0005576">
    <property type="term" value="C:extracellular region"/>
    <property type="evidence" value="ECO:0007669"/>
    <property type="project" value="UniProtKB-SubCell"/>
</dbReference>
<protein>
    <submittedName>
        <fullName evidence="4">Pre-toxin TG</fullName>
    </submittedName>
</protein>
<comment type="subcellular location">
    <subcellularLocation>
        <location evidence="1">Secreted</location>
    </subcellularLocation>
</comment>
<dbReference type="EMBL" id="FOMG01000061">
    <property type="protein sequence ID" value="SFD49693.1"/>
    <property type="molecule type" value="Genomic_DNA"/>
</dbReference>
<dbReference type="STRING" id="119641.SAMN05421842_1611"/>
<proteinExistence type="predicted"/>
<dbReference type="Pfam" id="PF14424">
    <property type="entry name" value="Toxin-deaminase"/>
    <property type="match status" value="1"/>
</dbReference>
<dbReference type="Pfam" id="PF14449">
    <property type="entry name" value="PT-TG"/>
    <property type="match status" value="1"/>
</dbReference>
<evidence type="ECO:0000256" key="2">
    <source>
        <dbReference type="ARBA" id="ARBA00022525"/>
    </source>
</evidence>
<sequence>ERTLSIGGYFIPIFGEYKMLAEIVDGKDLVSGRRYSVGEQLFAIGAVGAGSLIGKIYKGVKAGLASGVEETSGKIAEGTVFAMNGARDSSGIEKLAKSITEKVVGKEGGIKGAADADKLTSIINRVKEIRSELPSKLKKSGNFGYSEVEVDGIQQGEFFAHSSVDTAADKGALPGMSFKSEGEPIYKAKKVDPDNARIDTPEAYLRDYDTEYKMLNDIAEKLKNNENATGTINLFTERYTCASCSDIILKFRHDYPNIKLNVLTNDGKVVK</sequence>
<dbReference type="InterPro" id="IPR027797">
    <property type="entry name" value="PT-TG_dom"/>
</dbReference>
<evidence type="ECO:0000313" key="4">
    <source>
        <dbReference type="EMBL" id="SFD49693.1"/>
    </source>
</evidence>
<gene>
    <name evidence="4" type="ORF">SAMN05421842_1611</name>
</gene>